<feature type="non-terminal residue" evidence="1">
    <location>
        <position position="71"/>
    </location>
</feature>
<accession>A0A067S687</accession>
<reference evidence="2" key="1">
    <citation type="journal article" date="2014" name="Proc. Natl. Acad. Sci. U.S.A.">
        <title>Extensive sampling of basidiomycete genomes demonstrates inadequacy of the white-rot/brown-rot paradigm for wood decay fungi.</title>
        <authorList>
            <person name="Riley R."/>
            <person name="Salamov A.A."/>
            <person name="Brown D.W."/>
            <person name="Nagy L.G."/>
            <person name="Floudas D."/>
            <person name="Held B.W."/>
            <person name="Levasseur A."/>
            <person name="Lombard V."/>
            <person name="Morin E."/>
            <person name="Otillar R."/>
            <person name="Lindquist E.A."/>
            <person name="Sun H."/>
            <person name="LaButti K.M."/>
            <person name="Schmutz J."/>
            <person name="Jabbour D."/>
            <person name="Luo H."/>
            <person name="Baker S.E."/>
            <person name="Pisabarro A.G."/>
            <person name="Walton J.D."/>
            <person name="Blanchette R.A."/>
            <person name="Henrissat B."/>
            <person name="Martin F."/>
            <person name="Cullen D."/>
            <person name="Hibbett D.S."/>
            <person name="Grigoriev I.V."/>
        </authorList>
    </citation>
    <scope>NUCLEOTIDE SEQUENCE [LARGE SCALE GENOMIC DNA]</scope>
    <source>
        <strain evidence="2">CBS 339.88</strain>
    </source>
</reference>
<dbReference type="EMBL" id="KL142451">
    <property type="protein sequence ID" value="KDR65392.1"/>
    <property type="molecule type" value="Genomic_DNA"/>
</dbReference>
<dbReference type="OrthoDB" id="3257623at2759"/>
<evidence type="ECO:0000313" key="1">
    <source>
        <dbReference type="EMBL" id="KDR65392.1"/>
    </source>
</evidence>
<name>A0A067S687_GALM3</name>
<gene>
    <name evidence="1" type="ORF">GALMADRAFT_260250</name>
</gene>
<dbReference type="HOGENOM" id="CLU_2746919_0_0_1"/>
<sequence>KTPSESFVIVAFVGCGTRIRLPQAFEGCVVREWNLSMACLTSFKAREALRQMAKTNPEFWAELSVDHADDM</sequence>
<dbReference type="Proteomes" id="UP000027222">
    <property type="component" value="Unassembled WGS sequence"/>
</dbReference>
<protein>
    <submittedName>
        <fullName evidence="1">Uncharacterized protein</fullName>
    </submittedName>
</protein>
<keyword evidence="2" id="KW-1185">Reference proteome</keyword>
<proteinExistence type="predicted"/>
<feature type="non-terminal residue" evidence="1">
    <location>
        <position position="1"/>
    </location>
</feature>
<evidence type="ECO:0000313" key="2">
    <source>
        <dbReference type="Proteomes" id="UP000027222"/>
    </source>
</evidence>
<dbReference type="AlphaFoldDB" id="A0A067S687"/>
<organism evidence="1 2">
    <name type="scientific">Galerina marginata (strain CBS 339.88)</name>
    <dbReference type="NCBI Taxonomy" id="685588"/>
    <lineage>
        <taxon>Eukaryota</taxon>
        <taxon>Fungi</taxon>
        <taxon>Dikarya</taxon>
        <taxon>Basidiomycota</taxon>
        <taxon>Agaricomycotina</taxon>
        <taxon>Agaricomycetes</taxon>
        <taxon>Agaricomycetidae</taxon>
        <taxon>Agaricales</taxon>
        <taxon>Agaricineae</taxon>
        <taxon>Strophariaceae</taxon>
        <taxon>Galerina</taxon>
    </lineage>
</organism>